<dbReference type="CDD" id="cd10548">
    <property type="entry name" value="cupin_CDO"/>
    <property type="match status" value="1"/>
</dbReference>
<name>A0A9P8AJD3_9ASCO</name>
<dbReference type="Gene3D" id="2.60.120.10">
    <property type="entry name" value="Jelly Rolls"/>
    <property type="match status" value="1"/>
</dbReference>
<evidence type="ECO:0000256" key="8">
    <source>
        <dbReference type="PIRSR" id="PIRSR610300-51"/>
    </source>
</evidence>
<accession>A0A9P8AJD3</accession>
<comment type="similarity">
    <text evidence="1 9">Belongs to the cysteine dioxygenase family.</text>
</comment>
<dbReference type="GeneID" id="66117705"/>
<dbReference type="EC" id="1.13.11.20" evidence="2 9"/>
<keyword evidence="6 8" id="KW-0408">Iron</keyword>
<evidence type="ECO:0000256" key="6">
    <source>
        <dbReference type="ARBA" id="ARBA00023004"/>
    </source>
</evidence>
<dbReference type="GO" id="GO:0008198">
    <property type="term" value="F:ferrous iron binding"/>
    <property type="evidence" value="ECO:0007669"/>
    <property type="project" value="TreeGrafter"/>
</dbReference>
<evidence type="ECO:0000256" key="7">
    <source>
        <dbReference type="PIRSR" id="PIRSR610300-50"/>
    </source>
</evidence>
<evidence type="ECO:0000256" key="9">
    <source>
        <dbReference type="RuleBase" id="RU366010"/>
    </source>
</evidence>
<dbReference type="Proteomes" id="UP000790833">
    <property type="component" value="Unassembled WGS sequence"/>
</dbReference>
<reference evidence="10" key="1">
    <citation type="submission" date="2021-03" db="EMBL/GenBank/DDBJ databases">
        <authorList>
            <person name="Palmer J.M."/>
        </authorList>
    </citation>
    <scope>NUCLEOTIDE SEQUENCE</scope>
    <source>
        <strain evidence="10">ARV_011</strain>
    </source>
</reference>
<evidence type="ECO:0000313" key="11">
    <source>
        <dbReference type="Proteomes" id="UP000790833"/>
    </source>
</evidence>
<dbReference type="GO" id="GO:0017172">
    <property type="term" value="F:cysteine dioxygenase activity"/>
    <property type="evidence" value="ECO:0007669"/>
    <property type="project" value="UniProtKB-UniRule"/>
</dbReference>
<dbReference type="InterPro" id="IPR014710">
    <property type="entry name" value="RmlC-like_jellyroll"/>
</dbReference>
<dbReference type="GO" id="GO:0019448">
    <property type="term" value="P:L-cysteine catabolic process"/>
    <property type="evidence" value="ECO:0007669"/>
    <property type="project" value="TreeGrafter"/>
</dbReference>
<dbReference type="InterPro" id="IPR011051">
    <property type="entry name" value="RmlC_Cupin_sf"/>
</dbReference>
<dbReference type="PANTHER" id="PTHR12918:SF1">
    <property type="entry name" value="CYSTEINE DIOXYGENASE TYPE 1"/>
    <property type="match status" value="1"/>
</dbReference>
<sequence length="241" mass="27181">MLTVNQTTPSCYSEDCKNRLGTWDPQLFEDITFSIEEEQDPTNQFGLLVSRLKLVLGSDRGLTSEEIDADVIIKMMEQYHSDESEWGKYALADLTRGYSRNLVVNINHNANLLILVWSPGKGSAIHDHAQAHCCMKVIKGKLRECLYDLPGEEGQPLVLKKETVLDRNDVGYINDSIGLHRIKNELDDQISISLHLYTPPYAALHGCCMYEFETGKKHHVNMSKYYALQGKVVGTKNASTC</sequence>
<comment type="catalytic activity">
    <reaction evidence="9">
        <text>L-cysteine + O2 = 3-sulfino-L-alanine + H(+)</text>
        <dbReference type="Rhea" id="RHEA:20441"/>
        <dbReference type="ChEBI" id="CHEBI:15378"/>
        <dbReference type="ChEBI" id="CHEBI:15379"/>
        <dbReference type="ChEBI" id="CHEBI:35235"/>
        <dbReference type="ChEBI" id="CHEBI:61085"/>
        <dbReference type="EC" id="1.13.11.20"/>
    </reaction>
</comment>
<feature type="binding site" evidence="8">
    <location>
        <position position="180"/>
    </location>
    <ligand>
        <name>Fe cation</name>
        <dbReference type="ChEBI" id="CHEBI:24875"/>
        <note>catalytic</note>
    </ligand>
</feature>
<evidence type="ECO:0000256" key="5">
    <source>
        <dbReference type="ARBA" id="ARBA00023002"/>
    </source>
</evidence>
<dbReference type="OrthoDB" id="543511at2759"/>
<feature type="cross-link" description="3'-(S-cysteinyl)-tyrosine (Cys-Tyr)" evidence="7">
    <location>
        <begin position="133"/>
        <end position="197"/>
    </location>
</feature>
<dbReference type="RefSeq" id="XP_043050202.1">
    <property type="nucleotide sequence ID" value="XM_043195005.1"/>
</dbReference>
<feature type="binding site" evidence="8">
    <location>
        <position position="128"/>
    </location>
    <ligand>
        <name>Fe cation</name>
        <dbReference type="ChEBI" id="CHEBI:24875"/>
        <note>catalytic</note>
    </ligand>
</feature>
<evidence type="ECO:0000256" key="3">
    <source>
        <dbReference type="ARBA" id="ARBA00022723"/>
    </source>
</evidence>
<proteinExistence type="inferred from homology"/>
<comment type="caution">
    <text evidence="10">The sequence shown here is derived from an EMBL/GenBank/DDBJ whole genome shotgun (WGS) entry which is preliminary data.</text>
</comment>
<dbReference type="SUPFAM" id="SSF51182">
    <property type="entry name" value="RmlC-like cupins"/>
    <property type="match status" value="1"/>
</dbReference>
<keyword evidence="7" id="KW-0883">Thioether bond</keyword>
<evidence type="ECO:0000256" key="1">
    <source>
        <dbReference type="ARBA" id="ARBA00006622"/>
    </source>
</evidence>
<dbReference type="EMBL" id="JAHMUF010000006">
    <property type="protein sequence ID" value="KAG7194655.1"/>
    <property type="molecule type" value="Genomic_DNA"/>
</dbReference>
<keyword evidence="3 8" id="KW-0479">Metal-binding</keyword>
<dbReference type="PANTHER" id="PTHR12918">
    <property type="entry name" value="CYSTEINE DIOXYGENASE"/>
    <property type="match status" value="1"/>
</dbReference>
<keyword evidence="4 9" id="KW-0223">Dioxygenase</keyword>
<dbReference type="AlphaFoldDB" id="A0A9P8AJD3"/>
<evidence type="ECO:0000313" key="10">
    <source>
        <dbReference type="EMBL" id="KAG7194655.1"/>
    </source>
</evidence>
<organism evidence="10 11">
    <name type="scientific">Scheffersomyces spartinae</name>
    <dbReference type="NCBI Taxonomy" id="45513"/>
    <lineage>
        <taxon>Eukaryota</taxon>
        <taxon>Fungi</taxon>
        <taxon>Dikarya</taxon>
        <taxon>Ascomycota</taxon>
        <taxon>Saccharomycotina</taxon>
        <taxon>Pichiomycetes</taxon>
        <taxon>Debaryomycetaceae</taxon>
        <taxon>Scheffersomyces</taxon>
    </lineage>
</organism>
<dbReference type="InterPro" id="IPR010300">
    <property type="entry name" value="CDO_1"/>
</dbReference>
<evidence type="ECO:0000256" key="4">
    <source>
        <dbReference type="ARBA" id="ARBA00022964"/>
    </source>
</evidence>
<keyword evidence="11" id="KW-1185">Reference proteome</keyword>
<gene>
    <name evidence="10" type="ORF">KQ657_004331</name>
</gene>
<dbReference type="Pfam" id="PF05995">
    <property type="entry name" value="CDO_I"/>
    <property type="match status" value="1"/>
</dbReference>
<feature type="binding site" evidence="8">
    <location>
        <position position="126"/>
    </location>
    <ligand>
        <name>Fe cation</name>
        <dbReference type="ChEBI" id="CHEBI:24875"/>
        <note>catalytic</note>
    </ligand>
</feature>
<keyword evidence="5 9" id="KW-0560">Oxidoreductase</keyword>
<comment type="cofactor">
    <cofactor evidence="9">
        <name>Fe cation</name>
        <dbReference type="ChEBI" id="CHEBI:24875"/>
    </cofactor>
    <text evidence="9">Binds 1 Fe cation per subunit.</text>
</comment>
<evidence type="ECO:0000256" key="2">
    <source>
        <dbReference type="ARBA" id="ARBA00013133"/>
    </source>
</evidence>
<protein>
    <recommendedName>
        <fullName evidence="2 9">Cysteine dioxygenase</fullName>
        <ecNumber evidence="2 9">1.13.11.20</ecNumber>
    </recommendedName>
</protein>